<feature type="transmembrane region" description="Helical" evidence="9">
    <location>
        <begin position="207"/>
        <end position="226"/>
    </location>
</feature>
<comment type="subcellular location">
    <subcellularLocation>
        <location evidence="1 9">Cell membrane</location>
        <topology evidence="1 9">Multi-pass membrane protein</topology>
    </subcellularLocation>
</comment>
<dbReference type="GO" id="GO:0030428">
    <property type="term" value="C:cell septum"/>
    <property type="evidence" value="ECO:0007669"/>
    <property type="project" value="TreeGrafter"/>
</dbReference>
<accession>A0A9N9NF41</accession>
<feature type="non-terminal residue" evidence="10">
    <location>
        <position position="448"/>
    </location>
</feature>
<comment type="caution">
    <text evidence="10">The sequence shown here is derived from an EMBL/GenBank/DDBJ whole genome shotgun (WGS) entry which is preliminary data.</text>
</comment>
<evidence type="ECO:0000256" key="1">
    <source>
        <dbReference type="ARBA" id="ARBA00004651"/>
    </source>
</evidence>
<dbReference type="EC" id="2.4.1.16" evidence="2 9"/>
<dbReference type="PANTHER" id="PTHR22914:SF9">
    <property type="entry name" value="CHITIN SYNTHASE 1"/>
    <property type="match status" value="1"/>
</dbReference>
<feature type="transmembrane region" description="Helical" evidence="9">
    <location>
        <begin position="238"/>
        <end position="256"/>
    </location>
</feature>
<keyword evidence="5 9" id="KW-0808">Transferase</keyword>
<keyword evidence="6 9" id="KW-0812">Transmembrane</keyword>
<evidence type="ECO:0000313" key="10">
    <source>
        <dbReference type="EMBL" id="CAG8731782.1"/>
    </source>
</evidence>
<keyword evidence="8 9" id="KW-0961">Cell wall biogenesis/degradation</keyword>
<organism evidence="10 11">
    <name type="scientific">Dentiscutata erythropus</name>
    <dbReference type="NCBI Taxonomy" id="1348616"/>
    <lineage>
        <taxon>Eukaryota</taxon>
        <taxon>Fungi</taxon>
        <taxon>Fungi incertae sedis</taxon>
        <taxon>Mucoromycota</taxon>
        <taxon>Glomeromycotina</taxon>
        <taxon>Glomeromycetes</taxon>
        <taxon>Diversisporales</taxon>
        <taxon>Gigasporaceae</taxon>
        <taxon>Dentiscutata</taxon>
    </lineage>
</organism>
<feature type="non-terminal residue" evidence="10">
    <location>
        <position position="1"/>
    </location>
</feature>
<dbReference type="GO" id="GO:0006031">
    <property type="term" value="P:chitin biosynthetic process"/>
    <property type="evidence" value="ECO:0007669"/>
    <property type="project" value="UniProtKB-UniRule"/>
</dbReference>
<dbReference type="OrthoDB" id="26569at2759"/>
<evidence type="ECO:0000256" key="9">
    <source>
        <dbReference type="RuleBase" id="RU366040"/>
    </source>
</evidence>
<protein>
    <recommendedName>
        <fullName evidence="2 9">Chitin synthase</fullName>
        <ecNumber evidence="2 9">2.4.1.16</ecNumber>
    </recommendedName>
</protein>
<comment type="function">
    <text evidence="9">Polymerizes chitin, a structural polymer of the cell wall and septum, by transferring the sugar moiety of UDP-GlcNAc to the non-reducing end of the growing chitin polymer.</text>
</comment>
<feature type="transmembrane region" description="Helical" evidence="9">
    <location>
        <begin position="368"/>
        <end position="386"/>
    </location>
</feature>
<dbReference type="Pfam" id="PF01644">
    <property type="entry name" value="Chitin_synth_1"/>
    <property type="match status" value="2"/>
</dbReference>
<comment type="catalytic activity">
    <reaction evidence="9">
        <text>[(1-&gt;4)-N-acetyl-beta-D-glucosaminyl](n) + UDP-N-acetyl-alpha-D-glucosamine = [(1-&gt;4)-N-acetyl-beta-D-glucosaminyl](n+1) + UDP + H(+)</text>
        <dbReference type="Rhea" id="RHEA:16637"/>
        <dbReference type="Rhea" id="RHEA-COMP:9593"/>
        <dbReference type="Rhea" id="RHEA-COMP:9595"/>
        <dbReference type="ChEBI" id="CHEBI:15378"/>
        <dbReference type="ChEBI" id="CHEBI:17029"/>
        <dbReference type="ChEBI" id="CHEBI:57705"/>
        <dbReference type="ChEBI" id="CHEBI:58223"/>
        <dbReference type="EC" id="2.4.1.16"/>
    </reaction>
</comment>
<proteinExistence type="inferred from homology"/>
<evidence type="ECO:0000256" key="2">
    <source>
        <dbReference type="ARBA" id="ARBA00012543"/>
    </source>
</evidence>
<evidence type="ECO:0000256" key="4">
    <source>
        <dbReference type="ARBA" id="ARBA00022676"/>
    </source>
</evidence>
<dbReference type="EMBL" id="CAJVPY010012093">
    <property type="protein sequence ID" value="CAG8731782.1"/>
    <property type="molecule type" value="Genomic_DNA"/>
</dbReference>
<name>A0A9N9NF41_9GLOM</name>
<dbReference type="GO" id="GO:0004100">
    <property type="term" value="F:chitin synthase activity"/>
    <property type="evidence" value="ECO:0007669"/>
    <property type="project" value="UniProtKB-UniRule"/>
</dbReference>
<dbReference type="AlphaFoldDB" id="A0A9N9NF41"/>
<dbReference type="PANTHER" id="PTHR22914">
    <property type="entry name" value="CHITIN SYNTHASE"/>
    <property type="match status" value="1"/>
</dbReference>
<keyword evidence="7 9" id="KW-0472">Membrane</keyword>
<comment type="caution">
    <text evidence="9">Lacks conserved residue(s) required for the propagation of feature annotation.</text>
</comment>
<dbReference type="GO" id="GO:0071555">
    <property type="term" value="P:cell wall organization"/>
    <property type="evidence" value="ECO:0007669"/>
    <property type="project" value="UniProtKB-KW"/>
</dbReference>
<evidence type="ECO:0000256" key="5">
    <source>
        <dbReference type="ARBA" id="ARBA00022679"/>
    </source>
</evidence>
<keyword evidence="4 9" id="KW-0328">Glycosyltransferase</keyword>
<evidence type="ECO:0000313" key="11">
    <source>
        <dbReference type="Proteomes" id="UP000789405"/>
    </source>
</evidence>
<evidence type="ECO:0000256" key="6">
    <source>
        <dbReference type="ARBA" id="ARBA00022692"/>
    </source>
</evidence>
<evidence type="ECO:0000256" key="8">
    <source>
        <dbReference type="ARBA" id="ARBA00023316"/>
    </source>
</evidence>
<keyword evidence="9" id="KW-1133">Transmembrane helix</keyword>
<evidence type="ECO:0000256" key="7">
    <source>
        <dbReference type="ARBA" id="ARBA00023136"/>
    </source>
</evidence>
<dbReference type="GO" id="GO:0005886">
    <property type="term" value="C:plasma membrane"/>
    <property type="evidence" value="ECO:0007669"/>
    <property type="project" value="UniProtKB-SubCell"/>
</dbReference>
<sequence length="448" mass="51642">NGDRTWEKVVVCIVSDGRKKINQSVLTYLSKLGVYKEGIAVDHVVGRKVEAHIFKHTIQIRVEDKIIPIPVIFCLKEKNTKKINSHRWIFNAFSPVLDLKICVLIDVGVSIDVTALKNAKDGNGNDEEPLVSYFKDETQIKSTTKGLFGSIKRSITDNMYLAEDRILCFELFTKRNSKWSLYYDKSSQAETDVPEKISGFISQRRCWLNGTFFASLYVIFYFKNIFRSKHSLLHKSFFVIQVFYQAISLLFSWFALRNFYLTFYILCNTLANPQNSIPLPWGSSVSENIFIILRYVYFILIIKQSIVSISNKPQSITKWAYYISMYGFAIIMFYTFFAGSWLAINDIMYIIILNIKDNRAMAIFHNDTFWAVVLPLLSTIIIRLIDKANSTRKLGDESLMTLSMTCSLFHSARYTLENPPSPIFLKFLNSSFGIQFFIVARSLNSSKP</sequence>
<dbReference type="InterPro" id="IPR004835">
    <property type="entry name" value="Chitin_synth"/>
</dbReference>
<dbReference type="Proteomes" id="UP000789405">
    <property type="component" value="Unassembled WGS sequence"/>
</dbReference>
<keyword evidence="11" id="KW-1185">Reference proteome</keyword>
<feature type="transmembrane region" description="Helical" evidence="9">
    <location>
        <begin position="319"/>
        <end position="344"/>
    </location>
</feature>
<comment type="similarity">
    <text evidence="9">Belongs to the chitin synthase family.</text>
</comment>
<evidence type="ECO:0000256" key="3">
    <source>
        <dbReference type="ARBA" id="ARBA00022475"/>
    </source>
</evidence>
<reference evidence="10" key="1">
    <citation type="submission" date="2021-06" db="EMBL/GenBank/DDBJ databases">
        <authorList>
            <person name="Kallberg Y."/>
            <person name="Tangrot J."/>
            <person name="Rosling A."/>
        </authorList>
    </citation>
    <scope>NUCLEOTIDE SEQUENCE</scope>
    <source>
        <strain evidence="10">MA453B</strain>
    </source>
</reference>
<gene>
    <name evidence="10" type="ORF">DERYTH_LOCUS15192</name>
</gene>
<keyword evidence="3 9" id="KW-1003">Cell membrane</keyword>